<feature type="compositionally biased region" description="Low complexity" evidence="1">
    <location>
        <begin position="82"/>
        <end position="113"/>
    </location>
</feature>
<dbReference type="SUPFAM" id="SSF52266">
    <property type="entry name" value="SGNH hydrolase"/>
    <property type="match status" value="1"/>
</dbReference>
<feature type="region of interest" description="Disordered" evidence="1">
    <location>
        <begin position="55"/>
        <end position="113"/>
    </location>
</feature>
<feature type="domain" description="SGNH hydrolase-type esterase" evidence="2">
    <location>
        <begin position="124"/>
        <end position="284"/>
    </location>
</feature>
<proteinExistence type="predicted"/>
<evidence type="ECO:0000313" key="3">
    <source>
        <dbReference type="EMBL" id="KMW20093.1"/>
    </source>
</evidence>
<dbReference type="InterPro" id="IPR036514">
    <property type="entry name" value="SGNH_hydro_sf"/>
</dbReference>
<gene>
    <name evidence="3" type="ORF">HMPREF9470_02108</name>
</gene>
<dbReference type="OrthoDB" id="1650541at2"/>
<dbReference type="PATRIC" id="fig|742734.4.peg.2262"/>
<dbReference type="AlphaFoldDB" id="A0A0J9C4T1"/>
<dbReference type="EMBL" id="ADLK01000019">
    <property type="protein sequence ID" value="KMW20093.1"/>
    <property type="molecule type" value="Genomic_DNA"/>
</dbReference>
<dbReference type="GeneID" id="93161953"/>
<dbReference type="Proteomes" id="UP000037392">
    <property type="component" value="Unassembled WGS sequence"/>
</dbReference>
<dbReference type="Gene3D" id="3.40.50.1110">
    <property type="entry name" value="SGNH hydrolase"/>
    <property type="match status" value="1"/>
</dbReference>
<dbReference type="RefSeq" id="WP_045094202.1">
    <property type="nucleotide sequence ID" value="NZ_KQ235877.1"/>
</dbReference>
<accession>A0A0J9C4T1</accession>
<dbReference type="Pfam" id="PF13472">
    <property type="entry name" value="Lipase_GDSL_2"/>
    <property type="match status" value="1"/>
</dbReference>
<reference evidence="3 4" key="1">
    <citation type="submission" date="2011-04" db="EMBL/GenBank/DDBJ databases">
        <title>The Genome Sequence of Clostridium citroniae WAL-19142.</title>
        <authorList>
            <consortium name="The Broad Institute Genome Sequencing Platform"/>
            <person name="Earl A."/>
            <person name="Ward D."/>
            <person name="Feldgarden M."/>
            <person name="Gevers D."/>
            <person name="Warren Y.A."/>
            <person name="Tyrrell K.L."/>
            <person name="Citron D.M."/>
            <person name="Goldstein E.J."/>
            <person name="Daigneault M."/>
            <person name="Allen-Vercoe E."/>
            <person name="Young S.K."/>
            <person name="Zeng Q."/>
            <person name="Gargeya S."/>
            <person name="Fitzgerald M."/>
            <person name="Haas B."/>
            <person name="Abouelleil A."/>
            <person name="Alvarado L."/>
            <person name="Arachchi H.M."/>
            <person name="Berlin A."/>
            <person name="Brown A."/>
            <person name="Chapman S.B."/>
            <person name="Chen Z."/>
            <person name="Dunbar C."/>
            <person name="Freedman E."/>
            <person name="Gearin G."/>
            <person name="Gellesch M."/>
            <person name="Goldberg J."/>
            <person name="Griggs A."/>
            <person name="Gujja S."/>
            <person name="Heilman E.R."/>
            <person name="Heiman D."/>
            <person name="Howarth C."/>
            <person name="Larson L."/>
            <person name="Lui A."/>
            <person name="MacDonald P.J."/>
            <person name="Mehta T."/>
            <person name="Montmayeur A."/>
            <person name="Murphy C."/>
            <person name="Neiman D."/>
            <person name="Pearson M."/>
            <person name="Priest M."/>
            <person name="Roberts A."/>
            <person name="Saif S."/>
            <person name="Shea T."/>
            <person name="Shenoy N."/>
            <person name="Sisk P."/>
            <person name="Stolte C."/>
            <person name="Sykes S."/>
            <person name="White J."/>
            <person name="Yandava C."/>
            <person name="Wortman J."/>
            <person name="Nusbaum C."/>
            <person name="Birren B."/>
        </authorList>
    </citation>
    <scope>NUCLEOTIDE SEQUENCE [LARGE SCALE GENOMIC DNA]</scope>
    <source>
        <strain evidence="3 4">WAL-19142</strain>
    </source>
</reference>
<evidence type="ECO:0000256" key="1">
    <source>
        <dbReference type="SAM" id="MobiDB-lite"/>
    </source>
</evidence>
<feature type="compositionally biased region" description="Basic and acidic residues" evidence="1">
    <location>
        <begin position="62"/>
        <end position="74"/>
    </location>
</feature>
<dbReference type="InterPro" id="IPR013830">
    <property type="entry name" value="SGNH_hydro"/>
</dbReference>
<organism evidence="3 4">
    <name type="scientific">[Clostridium] citroniae WAL-19142</name>
    <dbReference type="NCBI Taxonomy" id="742734"/>
    <lineage>
        <taxon>Bacteria</taxon>
        <taxon>Bacillati</taxon>
        <taxon>Bacillota</taxon>
        <taxon>Clostridia</taxon>
        <taxon>Lachnospirales</taxon>
        <taxon>Lachnospiraceae</taxon>
        <taxon>Enterocloster</taxon>
    </lineage>
</organism>
<protein>
    <recommendedName>
        <fullName evidence="2">SGNH hydrolase-type esterase domain-containing protein</fullName>
    </recommendedName>
</protein>
<evidence type="ECO:0000259" key="2">
    <source>
        <dbReference type="Pfam" id="PF13472"/>
    </source>
</evidence>
<comment type="caution">
    <text evidence="3">The sequence shown here is derived from an EMBL/GenBank/DDBJ whole genome shotgun (WGS) entry which is preliminary data.</text>
</comment>
<sequence length="302" mass="33376">MRKCWYTFILTISLAGAAVTHVFPGWMDHAVLRSGSYLQGKSIAYAKASVPVHGRWTRQKAQKTDKASDPEKISRKMPAKLSSEAEAPSDADASAKGQAPSDADASANSQAAPIPDENFSGVLFIGDSRTVGLWEYGNLGNAQVFANSGMSVYNLFDAKVTLRDGSKKTLEQVLSQDRYLTIYVMLGINELGYDRQRTVAQYRSIVNRIQEMQPEAQLILEANLHVTQKKSSKSPIYNNENINALNGEIKKIADAERCYYINVNELFDDENGNLKAAYTSDGSHVLGKYYSIWVDWIRGAGS</sequence>
<evidence type="ECO:0000313" key="4">
    <source>
        <dbReference type="Proteomes" id="UP000037392"/>
    </source>
</evidence>
<name>A0A0J9C4T1_9FIRM</name>